<dbReference type="PANTHER" id="PTHR48100:SF1">
    <property type="entry name" value="HISTIDINE PHOSPHATASE FAMILY PROTEIN-RELATED"/>
    <property type="match status" value="1"/>
</dbReference>
<dbReference type="GO" id="GO:0016791">
    <property type="term" value="F:phosphatase activity"/>
    <property type="evidence" value="ECO:0007669"/>
    <property type="project" value="TreeGrafter"/>
</dbReference>
<sequence length="186" mass="21303">MNTSKERGKISIIYIIRHCKAEGQEFSASLTNIGEVQSKMLTEFLLPLSIDRVISSPMVRACESIELFTQRSGVTLEMDQRLSEWVLCESHRDDWRDCLKDSFANVDKSLDGGESLNEAMNRGISVIEDLKDSGFNKTALVTHGGMLTVMLKYYNSWIGFDNWERLTNPDVFEINTRNSIINRIWK</sequence>
<keyword evidence="2" id="KW-1185">Reference proteome</keyword>
<proteinExistence type="predicted"/>
<dbReference type="SUPFAM" id="SSF53254">
    <property type="entry name" value="Phosphoglycerate mutase-like"/>
    <property type="match status" value="1"/>
</dbReference>
<dbReference type="InterPro" id="IPR050275">
    <property type="entry name" value="PGM_Phosphatase"/>
</dbReference>
<protein>
    <submittedName>
        <fullName evidence="1">2,3-bisphosphoglycerate-dependent phosphoglycerate mutase</fullName>
    </submittedName>
</protein>
<evidence type="ECO:0000313" key="1">
    <source>
        <dbReference type="EMBL" id="SDX18094.1"/>
    </source>
</evidence>
<accession>A0A1H2ZMM0</accession>
<dbReference type="OrthoDB" id="512570at2"/>
<dbReference type="Proteomes" id="UP000198534">
    <property type="component" value="Unassembled WGS sequence"/>
</dbReference>
<dbReference type="GO" id="GO:0005737">
    <property type="term" value="C:cytoplasm"/>
    <property type="evidence" value="ECO:0007669"/>
    <property type="project" value="TreeGrafter"/>
</dbReference>
<dbReference type="InterPro" id="IPR029033">
    <property type="entry name" value="His_PPase_superfam"/>
</dbReference>
<dbReference type="Gene3D" id="3.40.50.1240">
    <property type="entry name" value="Phosphoglycerate mutase-like"/>
    <property type="match status" value="1"/>
</dbReference>
<dbReference type="STRING" id="1048340.SAMN05444487_111112"/>
<reference evidence="1 2" key="1">
    <citation type="submission" date="2016-10" db="EMBL/GenBank/DDBJ databases">
        <authorList>
            <person name="de Groot N.N."/>
        </authorList>
    </citation>
    <scope>NUCLEOTIDE SEQUENCE [LARGE SCALE GENOMIC DNA]</scope>
    <source>
        <strain evidence="1 2">DSM 45610</strain>
    </source>
</reference>
<name>A0A1H2ZMM0_9BACL</name>
<evidence type="ECO:0000313" key="2">
    <source>
        <dbReference type="Proteomes" id="UP000198534"/>
    </source>
</evidence>
<organism evidence="1 2">
    <name type="scientific">Marininema mesophilum</name>
    <dbReference type="NCBI Taxonomy" id="1048340"/>
    <lineage>
        <taxon>Bacteria</taxon>
        <taxon>Bacillati</taxon>
        <taxon>Bacillota</taxon>
        <taxon>Bacilli</taxon>
        <taxon>Bacillales</taxon>
        <taxon>Thermoactinomycetaceae</taxon>
        <taxon>Marininema</taxon>
    </lineage>
</organism>
<gene>
    <name evidence="1" type="ORF">SAMN05444487_111112</name>
</gene>
<dbReference type="InterPro" id="IPR013078">
    <property type="entry name" value="His_Pase_superF_clade-1"/>
</dbReference>
<dbReference type="AlphaFoldDB" id="A0A1H2ZMM0"/>
<dbReference type="PANTHER" id="PTHR48100">
    <property type="entry name" value="BROAD-SPECIFICITY PHOSPHATASE YOR283W-RELATED"/>
    <property type="match status" value="1"/>
</dbReference>
<dbReference type="RefSeq" id="WP_091740970.1">
    <property type="nucleotide sequence ID" value="NZ_FNNQ01000011.1"/>
</dbReference>
<dbReference type="Pfam" id="PF00300">
    <property type="entry name" value="His_Phos_1"/>
    <property type="match status" value="1"/>
</dbReference>
<dbReference type="EMBL" id="FNNQ01000011">
    <property type="protein sequence ID" value="SDX18094.1"/>
    <property type="molecule type" value="Genomic_DNA"/>
</dbReference>